<dbReference type="InterPro" id="IPR041988">
    <property type="entry name" value="Ribosomal_uL24_KOW"/>
</dbReference>
<evidence type="ECO:0000256" key="7">
    <source>
        <dbReference type="SAM" id="MobiDB-lite"/>
    </source>
</evidence>
<keyword evidence="5" id="KW-0699">rRNA-binding</keyword>
<evidence type="ECO:0000256" key="4">
    <source>
        <dbReference type="ARBA" id="ARBA00035206"/>
    </source>
</evidence>
<keyword evidence="2 5" id="KW-0689">Ribosomal protein</keyword>
<dbReference type="Pfam" id="PF17136">
    <property type="entry name" value="ribosomal_L24"/>
    <property type="match status" value="1"/>
</dbReference>
<name>A0A7L9RRU8_9PROT</name>
<organism evidence="9 10">
    <name type="scientific">Candidatus Bodocaedibacter vickermanii</name>
    <dbReference type="NCBI Taxonomy" id="2741701"/>
    <lineage>
        <taxon>Bacteria</taxon>
        <taxon>Pseudomonadati</taxon>
        <taxon>Pseudomonadota</taxon>
        <taxon>Alphaproteobacteria</taxon>
        <taxon>Holosporales</taxon>
        <taxon>Candidatus Paracaedibacteraceae</taxon>
        <taxon>Candidatus Bodocaedibacter</taxon>
    </lineage>
</organism>
<dbReference type="Gene3D" id="2.30.30.30">
    <property type="match status" value="1"/>
</dbReference>
<evidence type="ECO:0000256" key="5">
    <source>
        <dbReference type="HAMAP-Rule" id="MF_01326"/>
    </source>
</evidence>
<evidence type="ECO:0000256" key="3">
    <source>
        <dbReference type="ARBA" id="ARBA00023274"/>
    </source>
</evidence>
<dbReference type="CDD" id="cd06089">
    <property type="entry name" value="KOW_RPL26"/>
    <property type="match status" value="1"/>
</dbReference>
<evidence type="ECO:0000259" key="8">
    <source>
        <dbReference type="SMART" id="SM00739"/>
    </source>
</evidence>
<comment type="function">
    <text evidence="5">One of two assembly initiator proteins, it binds directly to the 5'-end of the 23S rRNA, where it nucleates assembly of the 50S subunit.</text>
</comment>
<evidence type="ECO:0000313" key="10">
    <source>
        <dbReference type="Proteomes" id="UP000594001"/>
    </source>
</evidence>
<dbReference type="GO" id="GO:0019843">
    <property type="term" value="F:rRNA binding"/>
    <property type="evidence" value="ECO:0007669"/>
    <property type="project" value="UniProtKB-UniRule"/>
</dbReference>
<dbReference type="SUPFAM" id="SSF50104">
    <property type="entry name" value="Translation proteins SH3-like domain"/>
    <property type="match status" value="1"/>
</dbReference>
<accession>A0A7L9RRU8</accession>
<keyword evidence="3 5" id="KW-0687">Ribonucleoprotein</keyword>
<dbReference type="InterPro" id="IPR057264">
    <property type="entry name" value="Ribosomal_uL24_C"/>
</dbReference>
<dbReference type="InterPro" id="IPR005824">
    <property type="entry name" value="KOW"/>
</dbReference>
<dbReference type="InterPro" id="IPR005825">
    <property type="entry name" value="Ribosomal_uL24_CS"/>
</dbReference>
<dbReference type="GO" id="GO:0006412">
    <property type="term" value="P:translation"/>
    <property type="evidence" value="ECO:0007669"/>
    <property type="project" value="UniProtKB-UniRule"/>
</dbReference>
<dbReference type="PROSITE" id="PS01108">
    <property type="entry name" value="RIBOSOMAL_L24"/>
    <property type="match status" value="1"/>
</dbReference>
<sequence length="107" mass="12012">MEKWRIKKGDTVQVMTGKDKGKSGEIIEVLRDERRVKVKGLNIVTKHKRPSQMSAGGIERVEASIHASNVMVLDPKDQKPTRVGYNISKDGTKTRVARRSGEVLDKK</sequence>
<dbReference type="InterPro" id="IPR014722">
    <property type="entry name" value="Rib_uL2_dom2"/>
</dbReference>
<proteinExistence type="inferred from homology"/>
<dbReference type="HAMAP" id="MF_01326_B">
    <property type="entry name" value="Ribosomal_uL24_B"/>
    <property type="match status" value="1"/>
</dbReference>
<feature type="domain" description="KOW" evidence="8">
    <location>
        <begin position="5"/>
        <end position="32"/>
    </location>
</feature>
<dbReference type="GO" id="GO:1990904">
    <property type="term" value="C:ribonucleoprotein complex"/>
    <property type="evidence" value="ECO:0007669"/>
    <property type="project" value="UniProtKB-KW"/>
</dbReference>
<gene>
    <name evidence="5 9" type="primary">rplX</name>
    <name evidence="9" type="ORF">CPBP_00089</name>
</gene>
<dbReference type="AlphaFoldDB" id="A0A7L9RRU8"/>
<comment type="similarity">
    <text evidence="1 5 6">Belongs to the universal ribosomal protein uL24 family.</text>
</comment>
<evidence type="ECO:0000256" key="2">
    <source>
        <dbReference type="ARBA" id="ARBA00022980"/>
    </source>
</evidence>
<dbReference type="NCBIfam" id="TIGR01079">
    <property type="entry name" value="rplX_bact"/>
    <property type="match status" value="1"/>
</dbReference>
<dbReference type="Pfam" id="PF00467">
    <property type="entry name" value="KOW"/>
    <property type="match status" value="1"/>
</dbReference>
<dbReference type="Proteomes" id="UP000594001">
    <property type="component" value="Chromosome"/>
</dbReference>
<dbReference type="InterPro" id="IPR003256">
    <property type="entry name" value="Ribosomal_uL24"/>
</dbReference>
<keyword evidence="10" id="KW-1185">Reference proteome</keyword>
<comment type="subunit">
    <text evidence="5">Part of the 50S ribosomal subunit.</text>
</comment>
<evidence type="ECO:0000256" key="6">
    <source>
        <dbReference type="RuleBase" id="RU003477"/>
    </source>
</evidence>
<dbReference type="KEGG" id="pbal:CPBP_00089"/>
<dbReference type="EMBL" id="CP054719">
    <property type="protein sequence ID" value="QOL19337.1"/>
    <property type="molecule type" value="Genomic_DNA"/>
</dbReference>
<dbReference type="InterPro" id="IPR008991">
    <property type="entry name" value="Translation_prot_SH3-like_sf"/>
</dbReference>
<dbReference type="PANTHER" id="PTHR12903">
    <property type="entry name" value="MITOCHONDRIAL RIBOSOMAL PROTEIN L24"/>
    <property type="match status" value="1"/>
</dbReference>
<dbReference type="GO" id="GO:0005840">
    <property type="term" value="C:ribosome"/>
    <property type="evidence" value="ECO:0007669"/>
    <property type="project" value="UniProtKB-KW"/>
</dbReference>
<evidence type="ECO:0000256" key="1">
    <source>
        <dbReference type="ARBA" id="ARBA00010618"/>
    </source>
</evidence>
<dbReference type="SMART" id="SM00739">
    <property type="entry name" value="KOW"/>
    <property type="match status" value="1"/>
</dbReference>
<feature type="region of interest" description="Disordered" evidence="7">
    <location>
        <begin position="81"/>
        <end position="107"/>
    </location>
</feature>
<dbReference type="GO" id="GO:0003735">
    <property type="term" value="F:structural constituent of ribosome"/>
    <property type="evidence" value="ECO:0007669"/>
    <property type="project" value="InterPro"/>
</dbReference>
<protein>
    <recommendedName>
        <fullName evidence="4 5">Large ribosomal subunit protein uL24</fullName>
    </recommendedName>
</protein>
<keyword evidence="5" id="KW-0694">RNA-binding</keyword>
<comment type="function">
    <text evidence="5">One of the proteins that surrounds the polypeptide exit tunnel on the outside of the subunit.</text>
</comment>
<evidence type="ECO:0000313" key="9">
    <source>
        <dbReference type="EMBL" id="QOL19337.1"/>
    </source>
</evidence>
<reference evidence="9 10" key="1">
    <citation type="submission" date="2020-06" db="EMBL/GenBank/DDBJ databases">
        <title>The endosymbiont of the kinetoplastid Bodo saltans is a Paracaedibacter-like alpha-proteobacterium possessing a putative toxin-antitoxin system.</title>
        <authorList>
            <person name="Midha S."/>
            <person name="Rigden D.J."/>
            <person name="Siozios S."/>
            <person name="Hurst G.D.D."/>
            <person name="Jackson A.P."/>
        </authorList>
    </citation>
    <scope>NUCLEOTIDE SEQUENCE [LARGE SCALE GENOMIC DNA]</scope>
    <source>
        <strain evidence="9">Lake Konstanz</strain>
    </source>
</reference>
<dbReference type="RefSeq" id="WP_350332090.1">
    <property type="nucleotide sequence ID" value="NZ_CP054719.1"/>
</dbReference>